<dbReference type="Proteomes" id="UP000492821">
    <property type="component" value="Unassembled WGS sequence"/>
</dbReference>
<accession>A0A7E4VA91</accession>
<feature type="transmembrane region" description="Helical" evidence="5">
    <location>
        <begin position="189"/>
        <end position="213"/>
    </location>
</feature>
<evidence type="ECO:0000313" key="6">
    <source>
        <dbReference type="Proteomes" id="UP000492821"/>
    </source>
</evidence>
<dbReference type="WBParaSite" id="Pan_g17909.t1">
    <property type="protein sequence ID" value="Pan_g17909.t1"/>
    <property type="gene ID" value="Pan_g17909"/>
</dbReference>
<keyword evidence="6" id="KW-1185">Reference proteome</keyword>
<feature type="transmembrane region" description="Helical" evidence="5">
    <location>
        <begin position="24"/>
        <end position="44"/>
    </location>
</feature>
<reference evidence="6" key="1">
    <citation type="journal article" date="2013" name="Genetics">
        <title>The draft genome and transcriptome of Panagrellus redivivus are shaped by the harsh demands of a free-living lifestyle.</title>
        <authorList>
            <person name="Srinivasan J."/>
            <person name="Dillman A.R."/>
            <person name="Macchietto M.G."/>
            <person name="Heikkinen L."/>
            <person name="Lakso M."/>
            <person name="Fracchia K.M."/>
            <person name="Antoshechkin I."/>
            <person name="Mortazavi A."/>
            <person name="Wong G."/>
            <person name="Sternberg P.W."/>
        </authorList>
    </citation>
    <scope>NUCLEOTIDE SEQUENCE [LARGE SCALE GENOMIC DNA]</scope>
    <source>
        <strain evidence="6">MT8872</strain>
    </source>
</reference>
<feature type="transmembrane region" description="Helical" evidence="5">
    <location>
        <begin position="64"/>
        <end position="85"/>
    </location>
</feature>
<reference evidence="7" key="2">
    <citation type="submission" date="2020-10" db="UniProtKB">
        <authorList>
            <consortium name="WormBaseParasite"/>
        </authorList>
    </citation>
    <scope>IDENTIFICATION</scope>
</reference>
<dbReference type="GO" id="GO:0016020">
    <property type="term" value="C:membrane"/>
    <property type="evidence" value="ECO:0007669"/>
    <property type="project" value="UniProtKB-SubCell"/>
</dbReference>
<dbReference type="Pfam" id="PF10292">
    <property type="entry name" value="7TM_GPCR_Srab"/>
    <property type="match status" value="1"/>
</dbReference>
<dbReference type="InterPro" id="IPR019408">
    <property type="entry name" value="7TM_GPCR_serpentine_rcpt_Srab"/>
</dbReference>
<dbReference type="PANTHER" id="PTHR46561:SF11">
    <property type="entry name" value="SERPENTINE RECEPTOR CLASS ALPHA_BETA-14"/>
    <property type="match status" value="1"/>
</dbReference>
<evidence type="ECO:0000256" key="4">
    <source>
        <dbReference type="ARBA" id="ARBA00023136"/>
    </source>
</evidence>
<proteinExistence type="predicted"/>
<keyword evidence="2 5" id="KW-0812">Transmembrane</keyword>
<dbReference type="InterPro" id="IPR053286">
    <property type="entry name" value="Nematode_rcpt-like_srab"/>
</dbReference>
<feature type="transmembrane region" description="Helical" evidence="5">
    <location>
        <begin position="105"/>
        <end position="127"/>
    </location>
</feature>
<evidence type="ECO:0000256" key="3">
    <source>
        <dbReference type="ARBA" id="ARBA00022989"/>
    </source>
</evidence>
<feature type="transmembrane region" description="Helical" evidence="5">
    <location>
        <begin position="147"/>
        <end position="169"/>
    </location>
</feature>
<evidence type="ECO:0000313" key="7">
    <source>
        <dbReference type="WBParaSite" id="Pan_g17909.t1"/>
    </source>
</evidence>
<dbReference type="PANTHER" id="PTHR46561">
    <property type="entry name" value="SERPENTINE RECEPTOR, CLASS AB (CLASS A-LIKE)-RELATED"/>
    <property type="match status" value="1"/>
</dbReference>
<protein>
    <submittedName>
        <fullName evidence="7">G_PROTEIN_RECEP_F1_2 domain-containing protein</fullName>
    </submittedName>
</protein>
<evidence type="ECO:0000256" key="5">
    <source>
        <dbReference type="SAM" id="Phobius"/>
    </source>
</evidence>
<evidence type="ECO:0000256" key="1">
    <source>
        <dbReference type="ARBA" id="ARBA00004141"/>
    </source>
</evidence>
<keyword evidence="4 5" id="KW-0472">Membrane</keyword>
<organism evidence="6 7">
    <name type="scientific">Panagrellus redivivus</name>
    <name type="common">Microworm</name>
    <dbReference type="NCBI Taxonomy" id="6233"/>
    <lineage>
        <taxon>Eukaryota</taxon>
        <taxon>Metazoa</taxon>
        <taxon>Ecdysozoa</taxon>
        <taxon>Nematoda</taxon>
        <taxon>Chromadorea</taxon>
        <taxon>Rhabditida</taxon>
        <taxon>Tylenchina</taxon>
        <taxon>Panagrolaimomorpha</taxon>
        <taxon>Panagrolaimoidea</taxon>
        <taxon>Panagrolaimidae</taxon>
        <taxon>Panagrellus</taxon>
    </lineage>
</organism>
<keyword evidence="3 5" id="KW-1133">Transmembrane helix</keyword>
<feature type="transmembrane region" description="Helical" evidence="5">
    <location>
        <begin position="254"/>
        <end position="275"/>
    </location>
</feature>
<evidence type="ECO:0000256" key="2">
    <source>
        <dbReference type="ARBA" id="ARBA00022692"/>
    </source>
</evidence>
<name>A0A7E4VA91_PANRE</name>
<sequence length="349" mass="39478">MNSTPSECVSVQILADGYIFKAVLVFKTCMNLIGCGLLVVDYVLAKKSSRPITFHQNANVVCHFMRISLFVLCLSYSSIAVYDYYRLSMHVISPCDHLANNSAVVVLRFITTTTTVAHVISLIVLALERILCTVCIVGYESASSPWITGFSLFGITTVYSLTANYFTLVHAVDPNRKLVFSSTRNSQNLIAYSAYSYSLLFSELFIIFVFLIIKKWNKYLHKLYRVKQGVYKQQQSRLLSIKFQINETINLMNVYAPIVIGQFIVFGIAILGGLFVPTLDGKISYEAYSALNEAVFIHTWSAHVFALIRFYKLRNYTRKVGAIVEEGGCENTDDYFKRQMNTFNAPNKT</sequence>
<comment type="subcellular location">
    <subcellularLocation>
        <location evidence="1">Membrane</location>
        <topology evidence="1">Multi-pass membrane protein</topology>
    </subcellularLocation>
</comment>
<feature type="transmembrane region" description="Helical" evidence="5">
    <location>
        <begin position="295"/>
        <end position="311"/>
    </location>
</feature>
<dbReference type="AlphaFoldDB" id="A0A7E4VA91"/>